<dbReference type="InterPro" id="IPR036097">
    <property type="entry name" value="HisK_dim/P_sf"/>
</dbReference>
<gene>
    <name evidence="13" type="primary">sasA_1</name>
    <name evidence="13" type="ORF">JGUZn3_02750</name>
</gene>
<evidence type="ECO:0000256" key="6">
    <source>
        <dbReference type="ARBA" id="ARBA00022679"/>
    </source>
</evidence>
<keyword evidence="14" id="KW-1185">Reference proteome</keyword>
<dbReference type="Gene3D" id="3.30.565.10">
    <property type="entry name" value="Histidine kinase-like ATPase, C-terminal domain"/>
    <property type="match status" value="1"/>
</dbReference>
<dbReference type="EC" id="2.7.13.3" evidence="3"/>
<evidence type="ECO:0000256" key="8">
    <source>
        <dbReference type="ARBA" id="ARBA00022777"/>
    </source>
</evidence>
<dbReference type="InterPro" id="IPR003660">
    <property type="entry name" value="HAMP_dom"/>
</dbReference>
<dbReference type="PANTHER" id="PTHR44936">
    <property type="entry name" value="SENSOR PROTEIN CREC"/>
    <property type="match status" value="1"/>
</dbReference>
<keyword evidence="7" id="KW-0547">Nucleotide-binding</keyword>
<evidence type="ECO:0000313" key="13">
    <source>
        <dbReference type="EMBL" id="QNT77533.1"/>
    </source>
</evidence>
<comment type="subcellular location">
    <subcellularLocation>
        <location evidence="2">Cell membrane</location>
        <topology evidence="2">Multi-pass membrane protein</topology>
    </subcellularLocation>
</comment>
<dbReference type="Proteomes" id="UP000516349">
    <property type="component" value="Chromosome"/>
</dbReference>
<dbReference type="InterPro" id="IPR004358">
    <property type="entry name" value="Sig_transdc_His_kin-like_C"/>
</dbReference>
<protein>
    <recommendedName>
        <fullName evidence="3">histidine kinase</fullName>
        <ecNumber evidence="3">2.7.13.3</ecNumber>
    </recommendedName>
</protein>
<evidence type="ECO:0000256" key="9">
    <source>
        <dbReference type="ARBA" id="ARBA00022840"/>
    </source>
</evidence>
<keyword evidence="10" id="KW-0812">Transmembrane</keyword>
<dbReference type="PROSITE" id="PS50109">
    <property type="entry name" value="HIS_KIN"/>
    <property type="match status" value="1"/>
</dbReference>
<keyword evidence="10" id="KW-0472">Membrane</keyword>
<dbReference type="KEGG" id="ebla:JGUZn3_02750"/>
<evidence type="ECO:0000256" key="7">
    <source>
        <dbReference type="ARBA" id="ARBA00022741"/>
    </source>
</evidence>
<evidence type="ECO:0000313" key="14">
    <source>
        <dbReference type="Proteomes" id="UP000516349"/>
    </source>
</evidence>
<dbReference type="SMART" id="SM00388">
    <property type="entry name" value="HisKA"/>
    <property type="match status" value="1"/>
</dbReference>
<organism evidence="13 14">
    <name type="scientific">Entomobacter blattae</name>
    <dbReference type="NCBI Taxonomy" id="2762277"/>
    <lineage>
        <taxon>Bacteria</taxon>
        <taxon>Pseudomonadati</taxon>
        <taxon>Pseudomonadota</taxon>
        <taxon>Alphaproteobacteria</taxon>
        <taxon>Acetobacterales</taxon>
        <taxon>Acetobacteraceae</taxon>
        <taxon>Entomobacter</taxon>
    </lineage>
</organism>
<dbReference type="CDD" id="cd00082">
    <property type="entry name" value="HisKA"/>
    <property type="match status" value="1"/>
</dbReference>
<evidence type="ECO:0000256" key="4">
    <source>
        <dbReference type="ARBA" id="ARBA00022475"/>
    </source>
</evidence>
<dbReference type="AlphaFoldDB" id="A0A7H1NP23"/>
<dbReference type="Pfam" id="PF00672">
    <property type="entry name" value="HAMP"/>
    <property type="match status" value="1"/>
</dbReference>
<dbReference type="PANTHER" id="PTHR44936:SF10">
    <property type="entry name" value="SENSOR PROTEIN RSTB"/>
    <property type="match status" value="1"/>
</dbReference>
<dbReference type="GO" id="GO:0000155">
    <property type="term" value="F:phosphorelay sensor kinase activity"/>
    <property type="evidence" value="ECO:0007669"/>
    <property type="project" value="InterPro"/>
</dbReference>
<keyword evidence="10" id="KW-1133">Transmembrane helix</keyword>
<dbReference type="InterPro" id="IPR003661">
    <property type="entry name" value="HisK_dim/P_dom"/>
</dbReference>
<evidence type="ECO:0000256" key="5">
    <source>
        <dbReference type="ARBA" id="ARBA00022553"/>
    </source>
</evidence>
<dbReference type="Pfam" id="PF00512">
    <property type="entry name" value="HisKA"/>
    <property type="match status" value="1"/>
</dbReference>
<accession>A0A7H1NP23</accession>
<evidence type="ECO:0000256" key="2">
    <source>
        <dbReference type="ARBA" id="ARBA00004651"/>
    </source>
</evidence>
<evidence type="ECO:0000259" key="12">
    <source>
        <dbReference type="PROSITE" id="PS50885"/>
    </source>
</evidence>
<dbReference type="PRINTS" id="PR00344">
    <property type="entry name" value="BCTRLSENSOR"/>
</dbReference>
<dbReference type="RefSeq" id="WP_203413997.1">
    <property type="nucleotide sequence ID" value="NZ_CP060244.1"/>
</dbReference>
<dbReference type="InterPro" id="IPR050980">
    <property type="entry name" value="2C_sensor_his_kinase"/>
</dbReference>
<keyword evidence="6 13" id="KW-0808">Transferase</keyword>
<sequence length="434" mass="47698">MFWPTGLSGRVSIVVLVAIGCVFAMSAVFYVEAENYTRDKEQFARIGERLAVNARVLSFVAIEKRAEMARTLSAGDITISWLPADTHIQPQAEDLLDIRDRIIQTQGFPLDTHFTLVTRAESVSDVVGAMQLADRSVMAFIISGLKDRPYITRGLFSALMVSGIVLLVAVALIRVVSLPLRSLAHVADTIGRGPEIQVSEDGPREVRYLARAINSMQERINQLISDRTLALAAVSHDLRTPLSRLRLRAGFIEDMELQKEIEADAIEMEAMLNEVLSFLADKNSREAKSKIDLADLLKAIIAEVSAGRDHILYSGPEHYHFTVRPLALKRVILNLIDNALKYATQPEIVLIPGHRAAIIVVKDKGPGISHQEVKRVMTPFYRIEGSRSRATGGVGLGLAIVAREVERDGGTVALSNREGGGLKVKITLPLEELS</sequence>
<dbReference type="PROSITE" id="PS50885">
    <property type="entry name" value="HAMP"/>
    <property type="match status" value="1"/>
</dbReference>
<feature type="transmembrane region" description="Helical" evidence="10">
    <location>
        <begin position="155"/>
        <end position="176"/>
    </location>
</feature>
<name>A0A7H1NP23_9PROT</name>
<evidence type="ECO:0000256" key="3">
    <source>
        <dbReference type="ARBA" id="ARBA00012438"/>
    </source>
</evidence>
<feature type="domain" description="HAMP" evidence="12">
    <location>
        <begin position="174"/>
        <end position="225"/>
    </location>
</feature>
<dbReference type="SMART" id="SM00304">
    <property type="entry name" value="HAMP"/>
    <property type="match status" value="1"/>
</dbReference>
<dbReference type="SMART" id="SM00387">
    <property type="entry name" value="HATPase_c"/>
    <property type="match status" value="1"/>
</dbReference>
<feature type="transmembrane region" description="Helical" evidence="10">
    <location>
        <begin position="12"/>
        <end position="31"/>
    </location>
</feature>
<dbReference type="EMBL" id="CP060244">
    <property type="protein sequence ID" value="QNT77533.1"/>
    <property type="molecule type" value="Genomic_DNA"/>
</dbReference>
<dbReference type="Gene3D" id="1.10.287.130">
    <property type="match status" value="1"/>
</dbReference>
<dbReference type="SUPFAM" id="SSF47384">
    <property type="entry name" value="Homodimeric domain of signal transducing histidine kinase"/>
    <property type="match status" value="1"/>
</dbReference>
<evidence type="ECO:0000259" key="11">
    <source>
        <dbReference type="PROSITE" id="PS50109"/>
    </source>
</evidence>
<dbReference type="CDD" id="cd06225">
    <property type="entry name" value="HAMP"/>
    <property type="match status" value="1"/>
</dbReference>
<keyword evidence="5" id="KW-0597">Phosphoprotein</keyword>
<keyword evidence="8 13" id="KW-0418">Kinase</keyword>
<keyword evidence="4" id="KW-1003">Cell membrane</keyword>
<reference evidence="13 14" key="1">
    <citation type="submission" date="2020-08" db="EMBL/GenBank/DDBJ databases">
        <title>Complete genome sequence of Entomobacter blattae G55GP.</title>
        <authorList>
            <person name="Poehlein A."/>
            <person name="Guzman J."/>
            <person name="Daniel R."/>
            <person name="Vilcinskas A."/>
        </authorList>
    </citation>
    <scope>NUCLEOTIDE SEQUENCE [LARGE SCALE GENOMIC DNA]</scope>
    <source>
        <strain evidence="13 14">G55GP</strain>
    </source>
</reference>
<dbReference type="InterPro" id="IPR003594">
    <property type="entry name" value="HATPase_dom"/>
</dbReference>
<dbReference type="Pfam" id="PF02518">
    <property type="entry name" value="HATPase_c"/>
    <property type="match status" value="1"/>
</dbReference>
<comment type="catalytic activity">
    <reaction evidence="1">
        <text>ATP + protein L-histidine = ADP + protein N-phospho-L-histidine.</text>
        <dbReference type="EC" id="2.7.13.3"/>
    </reaction>
</comment>
<evidence type="ECO:0000256" key="1">
    <source>
        <dbReference type="ARBA" id="ARBA00000085"/>
    </source>
</evidence>
<proteinExistence type="predicted"/>
<dbReference type="GO" id="GO:0005886">
    <property type="term" value="C:plasma membrane"/>
    <property type="evidence" value="ECO:0007669"/>
    <property type="project" value="UniProtKB-SubCell"/>
</dbReference>
<dbReference type="SUPFAM" id="SSF55874">
    <property type="entry name" value="ATPase domain of HSP90 chaperone/DNA topoisomerase II/histidine kinase"/>
    <property type="match status" value="1"/>
</dbReference>
<dbReference type="InterPro" id="IPR005467">
    <property type="entry name" value="His_kinase_dom"/>
</dbReference>
<feature type="domain" description="Histidine kinase" evidence="11">
    <location>
        <begin position="233"/>
        <end position="432"/>
    </location>
</feature>
<dbReference type="GO" id="GO:0005524">
    <property type="term" value="F:ATP binding"/>
    <property type="evidence" value="ECO:0007669"/>
    <property type="project" value="UniProtKB-KW"/>
</dbReference>
<evidence type="ECO:0000256" key="10">
    <source>
        <dbReference type="SAM" id="Phobius"/>
    </source>
</evidence>
<dbReference type="InterPro" id="IPR036890">
    <property type="entry name" value="HATPase_C_sf"/>
</dbReference>
<keyword evidence="9" id="KW-0067">ATP-binding</keyword>